<dbReference type="PATRIC" id="fig|1158610.3.peg.56"/>
<feature type="domain" description="Mga helix-turn-helix" evidence="1">
    <location>
        <begin position="82"/>
        <end position="163"/>
    </location>
</feature>
<dbReference type="Gene3D" id="1.10.10.10">
    <property type="entry name" value="Winged helix-like DNA-binding domain superfamily/Winged helix DNA-binding domain"/>
    <property type="match status" value="1"/>
</dbReference>
<dbReference type="InterPro" id="IPR036388">
    <property type="entry name" value="WH-like_DNA-bd_sf"/>
</dbReference>
<keyword evidence="3" id="KW-1185">Reference proteome</keyword>
<organism evidence="2 3">
    <name type="scientific">Enterococcus phoeniculicola ATCC BAA-412</name>
    <dbReference type="NCBI Taxonomy" id="1158610"/>
    <lineage>
        <taxon>Bacteria</taxon>
        <taxon>Bacillati</taxon>
        <taxon>Bacillota</taxon>
        <taxon>Bacilli</taxon>
        <taxon>Lactobacillales</taxon>
        <taxon>Enterococcaceae</taxon>
        <taxon>Enterococcus</taxon>
    </lineage>
</organism>
<accession>R3WQC4</accession>
<evidence type="ECO:0000313" key="2">
    <source>
        <dbReference type="EMBL" id="EOL50031.1"/>
    </source>
</evidence>
<reference evidence="2 3" key="1">
    <citation type="submission" date="2013-02" db="EMBL/GenBank/DDBJ databases">
        <title>The Genome Sequence of Enterococcus phoeniculicola BAA-412.</title>
        <authorList>
            <consortium name="The Broad Institute Genome Sequencing Platform"/>
            <consortium name="The Broad Institute Genome Sequencing Center for Infectious Disease"/>
            <person name="Earl A.M."/>
            <person name="Gilmore M.S."/>
            <person name="Lebreton F."/>
            <person name="Walker B."/>
            <person name="Young S.K."/>
            <person name="Zeng Q."/>
            <person name="Gargeya S."/>
            <person name="Fitzgerald M."/>
            <person name="Haas B."/>
            <person name="Abouelleil A."/>
            <person name="Alvarado L."/>
            <person name="Arachchi H.M."/>
            <person name="Berlin A.M."/>
            <person name="Chapman S.B."/>
            <person name="Dewar J."/>
            <person name="Goldberg J."/>
            <person name="Griggs A."/>
            <person name="Gujja S."/>
            <person name="Hansen M."/>
            <person name="Howarth C."/>
            <person name="Imamovic A."/>
            <person name="Larimer J."/>
            <person name="McCowan C."/>
            <person name="Murphy C."/>
            <person name="Neiman D."/>
            <person name="Pearson M."/>
            <person name="Priest M."/>
            <person name="Roberts A."/>
            <person name="Saif S."/>
            <person name="Shea T."/>
            <person name="Sisk P."/>
            <person name="Sykes S."/>
            <person name="Wortman J."/>
            <person name="Nusbaum C."/>
            <person name="Birren B."/>
        </authorList>
    </citation>
    <scope>NUCLEOTIDE SEQUENCE [LARGE SCALE GENOMIC DNA]</scope>
    <source>
        <strain evidence="2 3">ATCC BAA-412</strain>
    </source>
</reference>
<gene>
    <name evidence="2" type="ORF">UC3_00079</name>
</gene>
<comment type="caution">
    <text evidence="2">The sequence shown here is derived from an EMBL/GenBank/DDBJ whole genome shotgun (WGS) entry which is preliminary data.</text>
</comment>
<dbReference type="eggNOG" id="COG3711">
    <property type="taxonomic scope" value="Bacteria"/>
</dbReference>
<evidence type="ECO:0000259" key="1">
    <source>
        <dbReference type="Pfam" id="PF05043"/>
    </source>
</evidence>
<dbReference type="HOGENOM" id="CLU_044053_0_0_9"/>
<evidence type="ECO:0000313" key="3">
    <source>
        <dbReference type="Proteomes" id="UP000013785"/>
    </source>
</evidence>
<dbReference type="EMBL" id="AJAT01000003">
    <property type="protein sequence ID" value="EOL50031.1"/>
    <property type="molecule type" value="Genomic_DNA"/>
</dbReference>
<dbReference type="RefSeq" id="WP_010766766.1">
    <property type="nucleotide sequence ID" value="NZ_ASWE01000007.1"/>
</dbReference>
<sequence length="483" mass="57500">MFGLEYRTLLLKDIIEILDISEEALSVEEIRKRLGYSNSVTILKSLKELIEFINQIDGQDKFSVELMNPKRGYFKLKRFSTNLQSLFELVFSQDIAYDILLELIEKRVVYKVNFCLTHNISAATLYRKIQQINQEVAAYNIQISYGNEIKFKAEELNIRIFSYVFIWSTSRQFPNIFGSNTKPNMNFFAEEVLKYLNIPYSSLQIELLSIWIFIYSNAISRKKELSLTEEQFDIIQAFTLPKKPEFFSQWSNLDWNMLLVTMYNSDLYDIYLPLSINIESNTLKKMMKSQKLFLMILESYFSVLNNYDKEKLSENWAKYYLAYYFTNYDSEPSKNTTHILNMETFQSAYPNYWKRFENFWLEFIQQVDDPHHYDAMKVPCLLMIIRFYPIEKFGFPPSEISLFLSTDTSLSFSEFLKQAIYLRFRDQYMIQFVSEVSDAEIIVATNPFDKNQIRVDQEFLVVSSQMREVDFNSLKELFEKLQM</sequence>
<dbReference type="Proteomes" id="UP000013785">
    <property type="component" value="Unassembled WGS sequence"/>
</dbReference>
<dbReference type="Pfam" id="PF05043">
    <property type="entry name" value="Mga"/>
    <property type="match status" value="1"/>
</dbReference>
<protein>
    <recommendedName>
        <fullName evidence="1">Mga helix-turn-helix domain-containing protein</fullName>
    </recommendedName>
</protein>
<dbReference type="InterPro" id="IPR007737">
    <property type="entry name" value="Mga_HTH"/>
</dbReference>
<proteinExistence type="predicted"/>
<dbReference type="OrthoDB" id="2193935at2"/>
<name>R3WQC4_9ENTE</name>
<dbReference type="AlphaFoldDB" id="R3WQC4"/>